<reference evidence="2" key="1">
    <citation type="journal article" date="2023" name="G3 (Bethesda)">
        <title>Whole genome assemblies of Zophobas morio and Tenebrio molitor.</title>
        <authorList>
            <person name="Kaur S."/>
            <person name="Stinson S.A."/>
            <person name="diCenzo G.C."/>
        </authorList>
    </citation>
    <scope>NUCLEOTIDE SEQUENCE</scope>
    <source>
        <strain evidence="2">QUZm001</strain>
    </source>
</reference>
<proteinExistence type="predicted"/>
<evidence type="ECO:0000256" key="1">
    <source>
        <dbReference type="SAM" id="MobiDB-lite"/>
    </source>
</evidence>
<feature type="compositionally biased region" description="Basic and acidic residues" evidence="1">
    <location>
        <begin position="1"/>
        <end position="15"/>
    </location>
</feature>
<gene>
    <name evidence="2" type="ORF">Zmor_005596</name>
</gene>
<sequence length="100" mass="11568">MEEKVSSSPKLERPRSLSIQLSEEQTEDKKNDVESEVLPKETDIEEETIEKLTISENGADVEHKDENIPTPENKSPGKRTPSHLTEQGFFDLKFYHNKLW</sequence>
<feature type="region of interest" description="Disordered" evidence="1">
    <location>
        <begin position="1"/>
        <end position="85"/>
    </location>
</feature>
<name>A0AA38IQ49_9CUCU</name>
<comment type="caution">
    <text evidence="2">The sequence shown here is derived from an EMBL/GenBank/DDBJ whole genome shotgun (WGS) entry which is preliminary data.</text>
</comment>
<evidence type="ECO:0000313" key="3">
    <source>
        <dbReference type="Proteomes" id="UP001168821"/>
    </source>
</evidence>
<dbReference type="Proteomes" id="UP001168821">
    <property type="component" value="Unassembled WGS sequence"/>
</dbReference>
<organism evidence="2 3">
    <name type="scientific">Zophobas morio</name>
    <dbReference type="NCBI Taxonomy" id="2755281"/>
    <lineage>
        <taxon>Eukaryota</taxon>
        <taxon>Metazoa</taxon>
        <taxon>Ecdysozoa</taxon>
        <taxon>Arthropoda</taxon>
        <taxon>Hexapoda</taxon>
        <taxon>Insecta</taxon>
        <taxon>Pterygota</taxon>
        <taxon>Neoptera</taxon>
        <taxon>Endopterygota</taxon>
        <taxon>Coleoptera</taxon>
        <taxon>Polyphaga</taxon>
        <taxon>Cucujiformia</taxon>
        <taxon>Tenebrionidae</taxon>
        <taxon>Zophobas</taxon>
    </lineage>
</organism>
<dbReference type="EMBL" id="JALNTZ010000002">
    <property type="protein sequence ID" value="KAJ3661187.1"/>
    <property type="molecule type" value="Genomic_DNA"/>
</dbReference>
<keyword evidence="3" id="KW-1185">Reference proteome</keyword>
<dbReference type="AlphaFoldDB" id="A0AA38IQ49"/>
<evidence type="ECO:0000313" key="2">
    <source>
        <dbReference type="EMBL" id="KAJ3661187.1"/>
    </source>
</evidence>
<protein>
    <submittedName>
        <fullName evidence="2">Uncharacterized protein</fullName>
    </submittedName>
</protein>
<accession>A0AA38IQ49</accession>
<feature type="compositionally biased region" description="Basic and acidic residues" evidence="1">
    <location>
        <begin position="27"/>
        <end position="42"/>
    </location>
</feature>